<protein>
    <recommendedName>
        <fullName evidence="3">UDP-N-acetylglucosamine kinase</fullName>
    </recommendedName>
</protein>
<reference evidence="1 2" key="1">
    <citation type="journal article" date="2016" name="Nat. Commun.">
        <title>Thousands of microbial genomes shed light on interconnected biogeochemical processes in an aquifer system.</title>
        <authorList>
            <person name="Anantharaman K."/>
            <person name="Brown C.T."/>
            <person name="Hug L.A."/>
            <person name="Sharon I."/>
            <person name="Castelle C.J."/>
            <person name="Probst A.J."/>
            <person name="Thomas B.C."/>
            <person name="Singh A."/>
            <person name="Wilkins M.J."/>
            <person name="Karaoz U."/>
            <person name="Brodie E.L."/>
            <person name="Williams K.H."/>
            <person name="Hubbard S.S."/>
            <person name="Banfield J.F."/>
        </authorList>
    </citation>
    <scope>NUCLEOTIDE SEQUENCE [LARGE SCALE GENOMIC DNA]</scope>
</reference>
<evidence type="ECO:0008006" key="3">
    <source>
        <dbReference type="Google" id="ProtNLM"/>
    </source>
</evidence>
<organism evidence="1 2">
    <name type="scientific">Candidatus Staskawiczbacteria bacterium RIFCSPHIGHO2_02_FULL_42_22</name>
    <dbReference type="NCBI Taxonomy" id="1802207"/>
    <lineage>
        <taxon>Bacteria</taxon>
        <taxon>Candidatus Staskawicziibacteriota</taxon>
    </lineage>
</organism>
<dbReference type="InterPro" id="IPR027417">
    <property type="entry name" value="P-loop_NTPase"/>
</dbReference>
<dbReference type="AlphaFoldDB" id="A0A1G2I3N8"/>
<evidence type="ECO:0000313" key="2">
    <source>
        <dbReference type="Proteomes" id="UP000178820"/>
    </source>
</evidence>
<dbReference type="Gene3D" id="3.40.50.300">
    <property type="entry name" value="P-loop containing nucleotide triphosphate hydrolases"/>
    <property type="match status" value="1"/>
</dbReference>
<comment type="caution">
    <text evidence="1">The sequence shown here is derived from an EMBL/GenBank/DDBJ whole genome shotgun (WGS) entry which is preliminary data.</text>
</comment>
<sequence>MKLILINGLGGAGKSSSGKALMRAMDSSAYIGLDSLVATNPWEFNKKTDDLGIKNAISLIRNFSETGFENIIISGLTRNQEILNDFLSSLNQKADILFIWLYADADQRILRKEKRNRDQADKREDFNSLDVLIPNIKSIEIKEGKSVFIDTSHKSVEQVVQEILSYTK</sequence>
<dbReference type="Proteomes" id="UP000178820">
    <property type="component" value="Unassembled WGS sequence"/>
</dbReference>
<dbReference type="EMBL" id="MHOT01000012">
    <property type="protein sequence ID" value="OGZ69365.1"/>
    <property type="molecule type" value="Genomic_DNA"/>
</dbReference>
<accession>A0A1G2I3N8</accession>
<gene>
    <name evidence="1" type="ORF">A3D44_02825</name>
</gene>
<dbReference type="SUPFAM" id="SSF52540">
    <property type="entry name" value="P-loop containing nucleoside triphosphate hydrolases"/>
    <property type="match status" value="1"/>
</dbReference>
<evidence type="ECO:0000313" key="1">
    <source>
        <dbReference type="EMBL" id="OGZ69365.1"/>
    </source>
</evidence>
<name>A0A1G2I3N8_9BACT</name>
<dbReference type="Pfam" id="PF13238">
    <property type="entry name" value="AAA_18"/>
    <property type="match status" value="1"/>
</dbReference>
<proteinExistence type="predicted"/>
<dbReference type="STRING" id="1802207.A3D44_02825"/>